<evidence type="ECO:0000256" key="1">
    <source>
        <dbReference type="SAM" id="MobiDB-lite"/>
    </source>
</evidence>
<feature type="transmembrane region" description="Helical" evidence="2">
    <location>
        <begin position="345"/>
        <end position="365"/>
    </location>
</feature>
<feature type="transmembrane region" description="Helical" evidence="2">
    <location>
        <begin position="32"/>
        <end position="56"/>
    </location>
</feature>
<evidence type="ECO:0008006" key="5">
    <source>
        <dbReference type="Google" id="ProtNLM"/>
    </source>
</evidence>
<dbReference type="OrthoDB" id="3742900at2"/>
<dbReference type="Pfam" id="PF19877">
    <property type="entry name" value="DUF6350"/>
    <property type="match status" value="1"/>
</dbReference>
<evidence type="ECO:0000313" key="3">
    <source>
        <dbReference type="EMBL" id="RJL23643.1"/>
    </source>
</evidence>
<accession>A0A3A4ADG8</accession>
<keyword evidence="2" id="KW-1133">Transmembrane helix</keyword>
<keyword evidence="2" id="KW-0812">Transmembrane</keyword>
<reference evidence="3 4" key="1">
    <citation type="submission" date="2018-09" db="EMBL/GenBank/DDBJ databases">
        <title>YIM 75507 draft genome.</title>
        <authorList>
            <person name="Tang S."/>
            <person name="Feng Y."/>
        </authorList>
    </citation>
    <scope>NUCLEOTIDE SEQUENCE [LARGE SCALE GENOMIC DNA]</scope>
    <source>
        <strain evidence="3 4">YIM 75507</strain>
    </source>
</reference>
<evidence type="ECO:0000313" key="4">
    <source>
        <dbReference type="Proteomes" id="UP000265768"/>
    </source>
</evidence>
<feature type="transmembrane region" description="Helical" evidence="2">
    <location>
        <begin position="313"/>
        <end position="333"/>
    </location>
</feature>
<protein>
    <recommendedName>
        <fullName evidence="5">Integral membrane protein</fullName>
    </recommendedName>
</protein>
<feature type="transmembrane region" description="Helical" evidence="2">
    <location>
        <begin position="169"/>
        <end position="186"/>
    </location>
</feature>
<proteinExistence type="predicted"/>
<comment type="caution">
    <text evidence="3">The sequence shown here is derived from an EMBL/GenBank/DDBJ whole genome shotgun (WGS) entry which is preliminary data.</text>
</comment>
<name>A0A3A4ADG8_9ACTN</name>
<dbReference type="InterPro" id="IPR045931">
    <property type="entry name" value="DUF6350"/>
</dbReference>
<organism evidence="3 4">
    <name type="scientific">Bailinhaonella thermotolerans</name>
    <dbReference type="NCBI Taxonomy" id="1070861"/>
    <lineage>
        <taxon>Bacteria</taxon>
        <taxon>Bacillati</taxon>
        <taxon>Actinomycetota</taxon>
        <taxon>Actinomycetes</taxon>
        <taxon>Streptosporangiales</taxon>
        <taxon>Streptosporangiaceae</taxon>
        <taxon>Bailinhaonella</taxon>
    </lineage>
</organism>
<feature type="compositionally biased region" description="Basic and acidic residues" evidence="1">
    <location>
        <begin position="465"/>
        <end position="479"/>
    </location>
</feature>
<feature type="transmembrane region" description="Helical" evidence="2">
    <location>
        <begin position="94"/>
        <end position="113"/>
    </location>
</feature>
<evidence type="ECO:0000256" key="2">
    <source>
        <dbReference type="SAM" id="Phobius"/>
    </source>
</evidence>
<keyword evidence="2" id="KW-0472">Membrane</keyword>
<feature type="transmembrane region" description="Helical" evidence="2">
    <location>
        <begin position="272"/>
        <end position="293"/>
    </location>
</feature>
<feature type="transmembrane region" description="Helical" evidence="2">
    <location>
        <begin position="206"/>
        <end position="230"/>
    </location>
</feature>
<feature type="transmembrane region" description="Helical" evidence="2">
    <location>
        <begin position="385"/>
        <end position="409"/>
    </location>
</feature>
<keyword evidence="4" id="KW-1185">Reference proteome</keyword>
<dbReference type="AlphaFoldDB" id="A0A3A4ADG8"/>
<feature type="transmembrane region" description="Helical" evidence="2">
    <location>
        <begin position="134"/>
        <end position="157"/>
    </location>
</feature>
<feature type="region of interest" description="Disordered" evidence="1">
    <location>
        <begin position="455"/>
        <end position="479"/>
    </location>
</feature>
<sequence length="491" mass="49827">MTALIEQIRSAAGLPGESGDDEPRRPLPVSGFLAAVWTLGVGLAVLTTITLLGWIASPSGGLGPGLPGVFSTSAQLWLVAHHAGFAIKGGTVGLLPLGLAALPCWLLYRAGVWMARDAEFRRPAPQDRRAQWRLVLQGGVSLGAPYALLAGLLALIARNPLTTPSVGQALLGHFVIAFAGGAIATGRTLGPWRSIMRLLTERARSLAAGAACAVAVLLGGGFLLVVVALAANLGQAADLSSVLAPGFVGGVLLILIQLLFLPNAAIWGMSYVLGPGFAVGAGTLVAPTGVSLGGVPALPLLAALPEPGPASPWALAVLAVPFAAGIAGGVTTIRMLPTPALEAAPLWGFVVGVCAAAAAAALAALSGGPLGGGRLAEVGPSPWQVAFSAALEVGMGAAVGAGLWNWYLIRRSAGASPGKAARAATAVRRIARAGQRGGGAHWMDATEADTQPIPVVRVDPPQTRPRSDIVDESDDRGGHRIYLDPYAWDRD</sequence>
<dbReference type="EMBL" id="QZEY01000018">
    <property type="protein sequence ID" value="RJL23643.1"/>
    <property type="molecule type" value="Genomic_DNA"/>
</dbReference>
<feature type="transmembrane region" description="Helical" evidence="2">
    <location>
        <begin position="242"/>
        <end position="260"/>
    </location>
</feature>
<dbReference type="RefSeq" id="WP_119930432.1">
    <property type="nucleotide sequence ID" value="NZ_QZEY01000018.1"/>
</dbReference>
<dbReference type="Proteomes" id="UP000265768">
    <property type="component" value="Unassembled WGS sequence"/>
</dbReference>
<gene>
    <name evidence="3" type="ORF">D5H75_32625</name>
</gene>